<proteinExistence type="predicted"/>
<feature type="transmembrane region" description="Helical" evidence="1">
    <location>
        <begin position="110"/>
        <end position="131"/>
    </location>
</feature>
<dbReference type="VEuPathDB" id="VectorBase:MDOMA2_020042"/>
<evidence type="ECO:0000313" key="3">
    <source>
        <dbReference type="Proteomes" id="UP001652621"/>
    </source>
</evidence>
<evidence type="ECO:0000313" key="4">
    <source>
        <dbReference type="RefSeq" id="XP_005191890.1"/>
    </source>
</evidence>
<reference evidence="2" key="1">
    <citation type="submission" date="2020-05" db="UniProtKB">
        <authorList>
            <consortium name="EnsemblMetazoa"/>
        </authorList>
    </citation>
    <scope>IDENTIFICATION</scope>
    <source>
        <strain evidence="2">Aabys</strain>
    </source>
</reference>
<protein>
    <submittedName>
        <fullName evidence="4">Uncharacterized protein LOC101889666</fullName>
    </submittedName>
</protein>
<dbReference type="GeneID" id="101889666"/>
<organism evidence="2">
    <name type="scientific">Musca domestica</name>
    <name type="common">House fly</name>
    <dbReference type="NCBI Taxonomy" id="7370"/>
    <lineage>
        <taxon>Eukaryota</taxon>
        <taxon>Metazoa</taxon>
        <taxon>Ecdysozoa</taxon>
        <taxon>Arthropoda</taxon>
        <taxon>Hexapoda</taxon>
        <taxon>Insecta</taxon>
        <taxon>Pterygota</taxon>
        <taxon>Neoptera</taxon>
        <taxon>Endopterygota</taxon>
        <taxon>Diptera</taxon>
        <taxon>Brachycera</taxon>
        <taxon>Muscomorpha</taxon>
        <taxon>Muscoidea</taxon>
        <taxon>Muscidae</taxon>
        <taxon>Musca</taxon>
    </lineage>
</organism>
<evidence type="ECO:0000256" key="1">
    <source>
        <dbReference type="SAM" id="Phobius"/>
    </source>
</evidence>
<feature type="transmembrane region" description="Helical" evidence="1">
    <location>
        <begin position="44"/>
        <end position="62"/>
    </location>
</feature>
<dbReference type="Proteomes" id="UP001652621">
    <property type="component" value="Unplaced"/>
</dbReference>
<feature type="transmembrane region" description="Helical" evidence="1">
    <location>
        <begin position="12"/>
        <end position="32"/>
    </location>
</feature>
<name>A0A1I8MRK4_MUSDO</name>
<dbReference type="EnsemblMetazoa" id="MDOA007724-RA">
    <property type="protein sequence ID" value="MDOA007724-PA"/>
    <property type="gene ID" value="MDOA007724"/>
</dbReference>
<feature type="transmembrane region" description="Helical" evidence="1">
    <location>
        <begin position="74"/>
        <end position="98"/>
    </location>
</feature>
<sequence>MGFWNVKLFGTAVAGLITAFCTAGILRWGVLVYKCNESKSWQTFSDWVFNVYNIALGGGWFINRRKNEDNSELIAPLSFAFALLTSIGLIASLMFICGLRRNRLKLVAPLVYLTAAGIVFTAITALCSYTANLMIVPTVVHAALEFLIHCVIIGLEIIVFSPLYLVYRQMRIPNLHHDHYLLRTNEPVLKSTSVYRGSI</sequence>
<reference evidence="4" key="2">
    <citation type="submission" date="2025-04" db="UniProtKB">
        <authorList>
            <consortium name="RefSeq"/>
        </authorList>
    </citation>
    <scope>IDENTIFICATION</scope>
    <source>
        <strain evidence="4">Aabys</strain>
    </source>
</reference>
<evidence type="ECO:0000313" key="2">
    <source>
        <dbReference type="EnsemblMetazoa" id="MDOA007724-PA"/>
    </source>
</evidence>
<dbReference type="VEuPathDB" id="VectorBase:MDOA007724"/>
<gene>
    <name evidence="2" type="primary">101889666</name>
    <name evidence="4" type="synonym">LOC101889666</name>
</gene>
<dbReference type="AlphaFoldDB" id="A0A1I8MRK4"/>
<feature type="transmembrane region" description="Helical" evidence="1">
    <location>
        <begin position="146"/>
        <end position="167"/>
    </location>
</feature>
<dbReference type="KEGG" id="mde:101889666"/>
<keyword evidence="1" id="KW-1133">Transmembrane helix</keyword>
<dbReference type="RefSeq" id="XP_005191890.1">
    <property type="nucleotide sequence ID" value="XM_005191833.3"/>
</dbReference>
<keyword evidence="1" id="KW-0812">Transmembrane</keyword>
<keyword evidence="3" id="KW-1185">Reference proteome</keyword>
<keyword evidence="1" id="KW-0472">Membrane</keyword>
<accession>A0A1I8MRK4</accession>